<dbReference type="Gene3D" id="3.40.50.2000">
    <property type="entry name" value="Glycogen Phosphorylase B"/>
    <property type="match status" value="1"/>
</dbReference>
<sequence length="279" mass="30161">MFLIDADTRGFDGRRDRWLSDLTYRMLSQFDYVLTRSEPGLQRLLQLGLTRQQIEITSPLLAGGQALPCVDSDLTELSAVIGGRPVWFATQLQAREFPTILSAHRQAMRLSHRLLLILQAAEPGTTAEAIELSQARGFVTVNWSDGTFPDEATQVLVTDDPGDRGLFFRLAPVSFLGSSLVQGESGCDPFDAAALGSSVLYGPKVRHFMGSYTRLAAAGAARIVNDADALGTAVSRLIAPDQAATMAHAGWDVISQGAALMDRVTDLVQDALDDLVRAQ</sequence>
<comment type="similarity">
    <text evidence="1">Belongs to the glycosyltransferase group 1 family.</text>
</comment>
<dbReference type="Proteomes" id="UP001596353">
    <property type="component" value="Unassembled WGS sequence"/>
</dbReference>
<evidence type="ECO:0000256" key="1">
    <source>
        <dbReference type="RuleBase" id="RU365103"/>
    </source>
</evidence>
<gene>
    <name evidence="2" type="ORF">ACFQFQ_19840</name>
</gene>
<keyword evidence="1" id="KW-1003">Cell membrane</keyword>
<organism evidence="2 3">
    <name type="scientific">Sulfitobacter porphyrae</name>
    <dbReference type="NCBI Taxonomy" id="1246864"/>
    <lineage>
        <taxon>Bacteria</taxon>
        <taxon>Pseudomonadati</taxon>
        <taxon>Pseudomonadota</taxon>
        <taxon>Alphaproteobacteria</taxon>
        <taxon>Rhodobacterales</taxon>
        <taxon>Roseobacteraceae</taxon>
        <taxon>Sulfitobacter</taxon>
    </lineage>
</organism>
<evidence type="ECO:0000313" key="2">
    <source>
        <dbReference type="EMBL" id="MFC6761205.1"/>
    </source>
</evidence>
<comment type="catalytic activity">
    <reaction evidence="1">
        <text>lipid IVA (E. coli) + CMP-3-deoxy-beta-D-manno-octulosonate = alpha-Kdo-(2-&gt;6)-lipid IVA (E. coli) + CMP + H(+)</text>
        <dbReference type="Rhea" id="RHEA:28066"/>
        <dbReference type="ChEBI" id="CHEBI:15378"/>
        <dbReference type="ChEBI" id="CHEBI:58603"/>
        <dbReference type="ChEBI" id="CHEBI:60364"/>
        <dbReference type="ChEBI" id="CHEBI:60377"/>
        <dbReference type="ChEBI" id="CHEBI:85987"/>
        <dbReference type="EC" id="2.4.99.12"/>
    </reaction>
</comment>
<keyword evidence="1 2" id="KW-0808">Transferase</keyword>
<comment type="subcellular location">
    <subcellularLocation>
        <location evidence="1">Cell membrane</location>
    </subcellularLocation>
</comment>
<keyword evidence="3" id="KW-1185">Reference proteome</keyword>
<keyword evidence="1" id="KW-0448">Lipopolysaccharide biosynthesis</keyword>
<comment type="function">
    <text evidence="1">Involved in lipopolysaccharide (LPS) biosynthesis. Catalyzes the transfer of 3-deoxy-D-manno-octulosonate (Kdo) residue(s) from CMP-Kdo to lipid IV(A), the tetraacyldisaccharide-1,4'-bisphosphate precursor of lipid A.</text>
</comment>
<dbReference type="EC" id="2.4.99.12" evidence="1"/>
<keyword evidence="1" id="KW-0472">Membrane</keyword>
<evidence type="ECO:0000313" key="3">
    <source>
        <dbReference type="Proteomes" id="UP001596353"/>
    </source>
</evidence>
<accession>A0ABW2B670</accession>
<proteinExistence type="inferred from homology"/>
<dbReference type="PANTHER" id="PTHR42755:SF1">
    <property type="entry name" value="3-DEOXY-D-MANNO-OCTULOSONIC ACID TRANSFERASE, MITOCHONDRIAL-RELATED"/>
    <property type="match status" value="1"/>
</dbReference>
<reference evidence="3" key="1">
    <citation type="journal article" date="2019" name="Int. J. Syst. Evol. Microbiol.">
        <title>The Global Catalogue of Microorganisms (GCM) 10K type strain sequencing project: providing services to taxonomists for standard genome sequencing and annotation.</title>
        <authorList>
            <consortium name="The Broad Institute Genomics Platform"/>
            <consortium name="The Broad Institute Genome Sequencing Center for Infectious Disease"/>
            <person name="Wu L."/>
            <person name="Ma J."/>
        </authorList>
    </citation>
    <scope>NUCLEOTIDE SEQUENCE [LARGE SCALE GENOMIC DNA]</scope>
    <source>
        <strain evidence="3">CCUG 66188</strain>
    </source>
</reference>
<dbReference type="GO" id="GO:0016740">
    <property type="term" value="F:transferase activity"/>
    <property type="evidence" value="ECO:0007669"/>
    <property type="project" value="UniProtKB-KW"/>
</dbReference>
<name>A0ABW2B670_9RHOB</name>
<dbReference type="EMBL" id="JBHSWG010000001">
    <property type="protein sequence ID" value="MFC6761205.1"/>
    <property type="molecule type" value="Genomic_DNA"/>
</dbReference>
<dbReference type="PANTHER" id="PTHR42755">
    <property type="entry name" value="3-DEOXY-MANNO-OCTULOSONATE CYTIDYLYLTRANSFERASE"/>
    <property type="match status" value="1"/>
</dbReference>
<dbReference type="InterPro" id="IPR039901">
    <property type="entry name" value="Kdotransferase"/>
</dbReference>
<comment type="caution">
    <text evidence="2">The sequence shown here is derived from an EMBL/GenBank/DDBJ whole genome shotgun (WGS) entry which is preliminary data.</text>
</comment>
<protein>
    <recommendedName>
        <fullName evidence="1">3-deoxy-D-manno-octulosonic acid transferase</fullName>
        <shortName evidence="1">Kdo transferase</shortName>
        <ecNumber evidence="1">2.4.99.12</ecNumber>
    </recommendedName>
    <alternativeName>
        <fullName evidence="1">Lipid IV(A) 3-deoxy-D-manno-octulosonic acid transferase</fullName>
    </alternativeName>
</protein>
<comment type="pathway">
    <text evidence="1">Bacterial outer membrane biogenesis; LPS core biosynthesis.</text>
</comment>